<dbReference type="InterPro" id="IPR036116">
    <property type="entry name" value="FN3_sf"/>
</dbReference>
<dbReference type="AlphaFoldDB" id="A0A087UW37"/>
<accession>A0A087UW37</accession>
<keyword evidence="3" id="KW-0732">Signal</keyword>
<dbReference type="OrthoDB" id="6418878at2759"/>
<name>A0A087UW37_STEMI</name>
<dbReference type="InterPro" id="IPR056754">
    <property type="entry name" value="DSCAM/DSCAML_C"/>
</dbReference>
<evidence type="ECO:0000313" key="10">
    <source>
        <dbReference type="EMBL" id="KFM81576.1"/>
    </source>
</evidence>
<keyword evidence="11" id="KW-1185">Reference proteome</keyword>
<dbReference type="InterPro" id="IPR003961">
    <property type="entry name" value="FN3_dom"/>
</dbReference>
<keyword evidence="6" id="KW-0472">Membrane</keyword>
<evidence type="ECO:0000256" key="6">
    <source>
        <dbReference type="ARBA" id="ARBA00023136"/>
    </source>
</evidence>
<keyword evidence="8" id="KW-0393">Immunoglobulin domain</keyword>
<sequence>MREENGEWKEATLPSNILKYNFENLKCGNVYQIYLVPFTSGGKGERSQILTVKTEGKAPIAPLKEQFLQVNASSVTVFLSAWDDGGCPITHYMLRYRSQNEQKWTEVPVMNH</sequence>
<dbReference type="CDD" id="cd00063">
    <property type="entry name" value="FN3"/>
    <property type="match status" value="2"/>
</dbReference>
<feature type="non-terminal residue" evidence="10">
    <location>
        <position position="112"/>
    </location>
</feature>
<evidence type="ECO:0000313" key="11">
    <source>
        <dbReference type="Proteomes" id="UP000054359"/>
    </source>
</evidence>
<organism evidence="10 11">
    <name type="scientific">Stegodyphus mimosarum</name>
    <name type="common">African social velvet spider</name>
    <dbReference type="NCBI Taxonomy" id="407821"/>
    <lineage>
        <taxon>Eukaryota</taxon>
        <taxon>Metazoa</taxon>
        <taxon>Ecdysozoa</taxon>
        <taxon>Arthropoda</taxon>
        <taxon>Chelicerata</taxon>
        <taxon>Arachnida</taxon>
        <taxon>Araneae</taxon>
        <taxon>Araneomorphae</taxon>
        <taxon>Entelegynae</taxon>
        <taxon>Eresoidea</taxon>
        <taxon>Eresidae</taxon>
        <taxon>Stegodyphus</taxon>
    </lineage>
</organism>
<protein>
    <submittedName>
        <fullName evidence="10">Down syndrome cell adhesion molecule-like protein Dscam2</fullName>
    </submittedName>
</protein>
<evidence type="ECO:0000256" key="8">
    <source>
        <dbReference type="ARBA" id="ARBA00023319"/>
    </source>
</evidence>
<dbReference type="InterPro" id="IPR013783">
    <property type="entry name" value="Ig-like_fold"/>
</dbReference>
<comment type="subcellular location">
    <subcellularLocation>
        <location evidence="1">Membrane</location>
        <topology evidence="1">Single-pass membrane protein</topology>
    </subcellularLocation>
</comment>
<evidence type="ECO:0000256" key="1">
    <source>
        <dbReference type="ARBA" id="ARBA00004167"/>
    </source>
</evidence>
<dbReference type="Pfam" id="PF25059">
    <property type="entry name" value="FN3_DSCAM-DSCAML_C"/>
    <property type="match status" value="1"/>
</dbReference>
<evidence type="ECO:0000256" key="7">
    <source>
        <dbReference type="ARBA" id="ARBA00023157"/>
    </source>
</evidence>
<evidence type="ECO:0000256" key="3">
    <source>
        <dbReference type="ARBA" id="ARBA00022729"/>
    </source>
</evidence>
<dbReference type="STRING" id="407821.A0A087UW37"/>
<reference evidence="10 11" key="1">
    <citation type="submission" date="2013-11" db="EMBL/GenBank/DDBJ databases">
        <title>Genome sequencing of Stegodyphus mimosarum.</title>
        <authorList>
            <person name="Bechsgaard J."/>
        </authorList>
    </citation>
    <scope>NUCLEOTIDE SEQUENCE [LARGE SCALE GENOMIC DNA]</scope>
</reference>
<evidence type="ECO:0000256" key="2">
    <source>
        <dbReference type="ARBA" id="ARBA00022692"/>
    </source>
</evidence>
<evidence type="ECO:0000256" key="4">
    <source>
        <dbReference type="ARBA" id="ARBA00022889"/>
    </source>
</evidence>
<evidence type="ECO:0000259" key="9">
    <source>
        <dbReference type="PROSITE" id="PS50853"/>
    </source>
</evidence>
<dbReference type="PROSITE" id="PS50853">
    <property type="entry name" value="FN3"/>
    <property type="match status" value="2"/>
</dbReference>
<dbReference type="Proteomes" id="UP000054359">
    <property type="component" value="Unassembled WGS sequence"/>
</dbReference>
<dbReference type="GO" id="GO:0016020">
    <property type="term" value="C:membrane"/>
    <property type="evidence" value="ECO:0007669"/>
    <property type="project" value="UniProtKB-SubCell"/>
</dbReference>
<gene>
    <name evidence="10" type="ORF">X975_06493</name>
</gene>
<proteinExistence type="predicted"/>
<dbReference type="Gene3D" id="2.60.40.10">
    <property type="entry name" value="Immunoglobulins"/>
    <property type="match status" value="2"/>
</dbReference>
<dbReference type="GO" id="GO:0007155">
    <property type="term" value="P:cell adhesion"/>
    <property type="evidence" value="ECO:0007669"/>
    <property type="project" value="UniProtKB-KW"/>
</dbReference>
<feature type="domain" description="Fibronectin type-III" evidence="9">
    <location>
        <begin position="1"/>
        <end position="57"/>
    </location>
</feature>
<feature type="domain" description="Fibronectin type-III" evidence="9">
    <location>
        <begin position="61"/>
        <end position="112"/>
    </location>
</feature>
<keyword evidence="7" id="KW-1015">Disulfide bond</keyword>
<keyword evidence="5" id="KW-1133">Transmembrane helix</keyword>
<dbReference type="EMBL" id="KK121938">
    <property type="protein sequence ID" value="KFM81576.1"/>
    <property type="molecule type" value="Genomic_DNA"/>
</dbReference>
<keyword evidence="2" id="KW-0812">Transmembrane</keyword>
<evidence type="ECO:0000256" key="5">
    <source>
        <dbReference type="ARBA" id="ARBA00022989"/>
    </source>
</evidence>
<dbReference type="SUPFAM" id="SSF49265">
    <property type="entry name" value="Fibronectin type III"/>
    <property type="match status" value="1"/>
</dbReference>
<keyword evidence="4" id="KW-0130">Cell adhesion</keyword>